<comment type="subcellular location">
    <subcellularLocation>
        <location evidence="8">Cytoplasm</location>
    </subcellularLocation>
</comment>
<comment type="similarity">
    <text evidence="6 8 10">Belongs to the PTH family.</text>
</comment>
<comment type="catalytic activity">
    <reaction evidence="8 9">
        <text>an N-acyl-L-alpha-aminoacyl-tRNA + H2O = an N-acyl-L-amino acid + a tRNA + H(+)</text>
        <dbReference type="Rhea" id="RHEA:54448"/>
        <dbReference type="Rhea" id="RHEA-COMP:10123"/>
        <dbReference type="Rhea" id="RHEA-COMP:13883"/>
        <dbReference type="ChEBI" id="CHEBI:15377"/>
        <dbReference type="ChEBI" id="CHEBI:15378"/>
        <dbReference type="ChEBI" id="CHEBI:59874"/>
        <dbReference type="ChEBI" id="CHEBI:78442"/>
        <dbReference type="ChEBI" id="CHEBI:138191"/>
        <dbReference type="EC" id="3.1.1.29"/>
    </reaction>
</comment>
<dbReference type="SUPFAM" id="SSF53178">
    <property type="entry name" value="Peptidyl-tRNA hydrolase-like"/>
    <property type="match status" value="1"/>
</dbReference>
<dbReference type="NCBIfam" id="TIGR00447">
    <property type="entry name" value="pth"/>
    <property type="match status" value="1"/>
</dbReference>
<evidence type="ECO:0000256" key="3">
    <source>
        <dbReference type="ARBA" id="ARBA00022555"/>
    </source>
</evidence>
<evidence type="ECO:0000313" key="12">
    <source>
        <dbReference type="Proteomes" id="UP001221217"/>
    </source>
</evidence>
<evidence type="ECO:0000256" key="1">
    <source>
        <dbReference type="ARBA" id="ARBA00013260"/>
    </source>
</evidence>
<dbReference type="Pfam" id="PF01195">
    <property type="entry name" value="Pept_tRNA_hydro"/>
    <property type="match status" value="1"/>
</dbReference>
<dbReference type="PROSITE" id="PS01195">
    <property type="entry name" value="PEPT_TRNA_HYDROL_1"/>
    <property type="match status" value="1"/>
</dbReference>
<dbReference type="GO" id="GO:0072344">
    <property type="term" value="P:rescue of stalled ribosome"/>
    <property type="evidence" value="ECO:0007669"/>
    <property type="project" value="UniProtKB-UniRule"/>
</dbReference>
<organism evidence="11 12">
    <name type="scientific">Candidatus Thalassospirochaeta sargassi</name>
    <dbReference type="NCBI Taxonomy" id="3119039"/>
    <lineage>
        <taxon>Bacteria</taxon>
        <taxon>Pseudomonadati</taxon>
        <taxon>Spirochaetota</taxon>
        <taxon>Spirochaetia</taxon>
        <taxon>Spirochaetales</taxon>
        <taxon>Spirochaetaceae</taxon>
        <taxon>Candidatus Thalassospirochaeta</taxon>
    </lineage>
</organism>
<dbReference type="EMBL" id="JAQQAL010000022">
    <property type="protein sequence ID" value="MDC7227046.1"/>
    <property type="molecule type" value="Genomic_DNA"/>
</dbReference>
<keyword evidence="2 8" id="KW-0963">Cytoplasm</keyword>
<feature type="active site" description="Proton acceptor" evidence="8">
    <location>
        <position position="32"/>
    </location>
</feature>
<dbReference type="PANTHER" id="PTHR17224">
    <property type="entry name" value="PEPTIDYL-TRNA HYDROLASE"/>
    <property type="match status" value="1"/>
</dbReference>
<evidence type="ECO:0000256" key="7">
    <source>
        <dbReference type="ARBA" id="ARBA00050038"/>
    </source>
</evidence>
<dbReference type="Proteomes" id="UP001221217">
    <property type="component" value="Unassembled WGS sequence"/>
</dbReference>
<dbReference type="EC" id="3.1.1.29" evidence="1 8"/>
<evidence type="ECO:0000256" key="9">
    <source>
        <dbReference type="RuleBase" id="RU000673"/>
    </source>
</evidence>
<feature type="site" description="Stabilizes the basic form of H active site to accept a proton" evidence="8">
    <location>
        <position position="105"/>
    </location>
</feature>
<dbReference type="Gene3D" id="3.40.50.1470">
    <property type="entry name" value="Peptidyl-tRNA hydrolase"/>
    <property type="match status" value="1"/>
</dbReference>
<comment type="function">
    <text evidence="8">Catalyzes the release of premature peptidyl moieties from peptidyl-tRNA molecules trapped in stalled 50S ribosomal subunits, and thus maintains levels of free tRNAs and 50S ribosomes.</text>
</comment>
<evidence type="ECO:0000256" key="5">
    <source>
        <dbReference type="ARBA" id="ARBA00022884"/>
    </source>
</evidence>
<comment type="caution">
    <text evidence="11">The sequence shown here is derived from an EMBL/GenBank/DDBJ whole genome shotgun (WGS) entry which is preliminary data.</text>
</comment>
<reference evidence="11 12" key="1">
    <citation type="submission" date="2022-12" db="EMBL/GenBank/DDBJ databases">
        <title>Metagenome assembled genome from gulf of manar.</title>
        <authorList>
            <person name="Kohli P."/>
            <person name="Pk S."/>
            <person name="Venkata Ramana C."/>
            <person name="Sasikala C."/>
        </authorList>
    </citation>
    <scope>NUCLEOTIDE SEQUENCE [LARGE SCALE GENOMIC DNA]</scope>
    <source>
        <strain evidence="11">JB008</strain>
    </source>
</reference>
<dbReference type="PANTHER" id="PTHR17224:SF1">
    <property type="entry name" value="PEPTIDYL-TRNA HYDROLASE"/>
    <property type="match status" value="1"/>
</dbReference>
<evidence type="ECO:0000256" key="2">
    <source>
        <dbReference type="ARBA" id="ARBA00022490"/>
    </source>
</evidence>
<sequence>MKHPLKPNRLKNKNLILIGLGNPGDKYRETRHNAGFAVIDYLSEKFEAPLNKAFLRPVSYGSFAFSEYNVYLVKPLTFMNRSGDVLPYILRKTACSADDVVLVCDNMDLVPGMIRLKKKGSSAGHNGIKSVIESLQTDKFKRMYIGVGRSKTGESVVDHVLGCFNESDRQEFNKAVKAAADALIGLTVKDENLVMNEINKKQD</sequence>
<dbReference type="GO" id="GO:0000049">
    <property type="term" value="F:tRNA binding"/>
    <property type="evidence" value="ECO:0007669"/>
    <property type="project" value="UniProtKB-UniRule"/>
</dbReference>
<name>A0AAJ1IIY2_9SPIO</name>
<evidence type="ECO:0000256" key="6">
    <source>
        <dbReference type="ARBA" id="ARBA00038063"/>
    </source>
</evidence>
<evidence type="ECO:0000256" key="4">
    <source>
        <dbReference type="ARBA" id="ARBA00022801"/>
    </source>
</evidence>
<dbReference type="HAMAP" id="MF_00083">
    <property type="entry name" value="Pept_tRNA_hydro_bact"/>
    <property type="match status" value="1"/>
</dbReference>
<gene>
    <name evidence="8 11" type="primary">pth</name>
    <name evidence="11" type="ORF">PQJ61_09815</name>
</gene>
<dbReference type="InterPro" id="IPR036416">
    <property type="entry name" value="Pept_tRNA_hydro_sf"/>
</dbReference>
<accession>A0AAJ1IIY2</accession>
<dbReference type="GO" id="GO:0004045">
    <property type="term" value="F:peptidyl-tRNA hydrolase activity"/>
    <property type="evidence" value="ECO:0007669"/>
    <property type="project" value="UniProtKB-UniRule"/>
</dbReference>
<keyword evidence="3 8" id="KW-0820">tRNA-binding</keyword>
<evidence type="ECO:0000256" key="8">
    <source>
        <dbReference type="HAMAP-Rule" id="MF_00083"/>
    </source>
</evidence>
<feature type="binding site" evidence="8">
    <location>
        <position position="78"/>
    </location>
    <ligand>
        <name>tRNA</name>
        <dbReference type="ChEBI" id="CHEBI:17843"/>
    </ligand>
</feature>
<dbReference type="GO" id="GO:0006515">
    <property type="term" value="P:protein quality control for misfolded or incompletely synthesized proteins"/>
    <property type="evidence" value="ECO:0007669"/>
    <property type="project" value="UniProtKB-UniRule"/>
</dbReference>
<evidence type="ECO:0000256" key="10">
    <source>
        <dbReference type="RuleBase" id="RU004320"/>
    </source>
</evidence>
<keyword evidence="5 8" id="KW-0694">RNA-binding</keyword>
<feature type="binding site" evidence="8">
    <location>
        <position position="27"/>
    </location>
    <ligand>
        <name>tRNA</name>
        <dbReference type="ChEBI" id="CHEBI:17843"/>
    </ligand>
</feature>
<comment type="function">
    <text evidence="8">Hydrolyzes ribosome-free peptidyl-tRNAs (with 1 or more amino acids incorporated), which drop off the ribosome during protein synthesis, or as a result of ribosome stalling.</text>
</comment>
<dbReference type="InterPro" id="IPR018171">
    <property type="entry name" value="Pept_tRNA_hydro_CS"/>
</dbReference>
<dbReference type="GO" id="GO:0005737">
    <property type="term" value="C:cytoplasm"/>
    <property type="evidence" value="ECO:0007669"/>
    <property type="project" value="UniProtKB-SubCell"/>
</dbReference>
<dbReference type="PROSITE" id="PS01196">
    <property type="entry name" value="PEPT_TRNA_HYDROL_2"/>
    <property type="match status" value="1"/>
</dbReference>
<comment type="subunit">
    <text evidence="8">Monomer.</text>
</comment>
<dbReference type="AlphaFoldDB" id="A0AAJ1IIY2"/>
<feature type="binding site" evidence="8">
    <location>
        <position position="126"/>
    </location>
    <ligand>
        <name>tRNA</name>
        <dbReference type="ChEBI" id="CHEBI:17843"/>
    </ligand>
</feature>
<protein>
    <recommendedName>
        <fullName evidence="7 8">Peptidyl-tRNA hydrolase</fullName>
        <shortName evidence="8">Pth</shortName>
        <ecNumber evidence="1 8">3.1.1.29</ecNumber>
    </recommendedName>
</protein>
<evidence type="ECO:0000313" key="11">
    <source>
        <dbReference type="EMBL" id="MDC7227046.1"/>
    </source>
</evidence>
<proteinExistence type="inferred from homology"/>
<dbReference type="CDD" id="cd00462">
    <property type="entry name" value="PTH"/>
    <property type="match status" value="1"/>
</dbReference>
<feature type="binding site" evidence="8">
    <location>
        <position position="80"/>
    </location>
    <ligand>
        <name>tRNA</name>
        <dbReference type="ChEBI" id="CHEBI:17843"/>
    </ligand>
</feature>
<feature type="site" description="Discriminates between blocked and unblocked aminoacyl-tRNA" evidence="8">
    <location>
        <position position="22"/>
    </location>
</feature>
<keyword evidence="4 8" id="KW-0378">Hydrolase</keyword>
<dbReference type="InterPro" id="IPR001328">
    <property type="entry name" value="Pept_tRNA_hydro"/>
</dbReference>